<feature type="active site" evidence="12">
    <location>
        <position position="256"/>
    </location>
</feature>
<keyword evidence="7 12" id="KW-0276">Fatty acid metabolism</keyword>
<comment type="subcellular location">
    <subcellularLocation>
        <location evidence="12">Cytoplasm</location>
    </subcellularLocation>
</comment>
<reference evidence="15 16" key="1">
    <citation type="submission" date="2019-03" db="EMBL/GenBank/DDBJ databases">
        <title>Metabolic potential of uncultured bacteria and archaea associated with petroleum seepage in deep-sea sediments.</title>
        <authorList>
            <person name="Dong X."/>
            <person name="Hubert C."/>
        </authorList>
    </citation>
    <scope>NUCLEOTIDE SEQUENCE [LARGE SCALE GENOMIC DNA]</scope>
    <source>
        <strain evidence="15">E26_bin6</strain>
    </source>
</reference>
<evidence type="ECO:0000256" key="12">
    <source>
        <dbReference type="HAMAP-Rule" id="MF_01815"/>
    </source>
</evidence>
<dbReference type="InterPro" id="IPR004655">
    <property type="entry name" value="FabH"/>
</dbReference>
<evidence type="ECO:0000256" key="2">
    <source>
        <dbReference type="ARBA" id="ARBA00008642"/>
    </source>
</evidence>
<dbReference type="HAMAP" id="MF_01815">
    <property type="entry name" value="FabH"/>
    <property type="match status" value="1"/>
</dbReference>
<evidence type="ECO:0000259" key="13">
    <source>
        <dbReference type="Pfam" id="PF08541"/>
    </source>
</evidence>
<dbReference type="InterPro" id="IPR013747">
    <property type="entry name" value="ACP_syn_III_C"/>
</dbReference>
<evidence type="ECO:0000259" key="14">
    <source>
        <dbReference type="Pfam" id="PF08545"/>
    </source>
</evidence>
<dbReference type="GO" id="GO:0005737">
    <property type="term" value="C:cytoplasm"/>
    <property type="evidence" value="ECO:0007669"/>
    <property type="project" value="UniProtKB-SubCell"/>
</dbReference>
<keyword evidence="10 12" id="KW-0012">Acyltransferase</keyword>
<dbReference type="GO" id="GO:0044550">
    <property type="term" value="P:secondary metabolite biosynthetic process"/>
    <property type="evidence" value="ECO:0007669"/>
    <property type="project" value="TreeGrafter"/>
</dbReference>
<dbReference type="Gene3D" id="3.40.47.10">
    <property type="match status" value="1"/>
</dbReference>
<feature type="domain" description="Beta-ketoacyl-[acyl-carrier-protein] synthase III N-terminal" evidence="14">
    <location>
        <begin position="110"/>
        <end position="188"/>
    </location>
</feature>
<keyword evidence="6 12" id="KW-0808">Transferase</keyword>
<dbReference type="GO" id="GO:0033818">
    <property type="term" value="F:beta-ketoacyl-acyl-carrier-protein synthase III activity"/>
    <property type="evidence" value="ECO:0007669"/>
    <property type="project" value="UniProtKB-UniRule"/>
</dbReference>
<organism evidence="15 16">
    <name type="scientific">Aerophobetes bacterium</name>
    <dbReference type="NCBI Taxonomy" id="2030807"/>
    <lineage>
        <taxon>Bacteria</taxon>
        <taxon>Candidatus Aerophobota</taxon>
    </lineage>
</organism>
<comment type="caution">
    <text evidence="15">The sequence shown here is derived from an EMBL/GenBank/DDBJ whole genome shotgun (WGS) entry which is preliminary data.</text>
</comment>
<sequence length="329" mass="35476">MMKMRKTKIAGTGSYLPEKILTNADLEKMIDTSDEWIRTRTGIKERRIVAQDQAASDLAYEASRKAMQAAQVKAEELDMIIVATITPDMIFPATACVLQERLGAKGVASFDLEAACSGFLYGISIGSQFIATGMYDNILVVAAEALSKIIDWKDRSTCVIFADGAGAAVLQPSFDNSGIISNYLGADGTGADLVGVPAGGSRLPASQETVRDRQHYMKMRGNGLFKRAVKAMIQAIDVSLEKGGLTYNEIDFFIPHQANIRIINPVAKRIGLDKNKVCINLDQCGNMSAASVAVALDQAVREGKIKKGDKVLLTCFGGGLTWASLVIEW</sequence>
<evidence type="ECO:0000256" key="10">
    <source>
        <dbReference type="ARBA" id="ARBA00023315"/>
    </source>
</evidence>
<comment type="function">
    <text evidence="12">Catalyzes the condensation reaction of fatty acid synthesis by the addition to an acyl acceptor of two carbons from malonyl-ACP. Catalyzes the first condensation reaction which initiates fatty acid synthesis and may therefore play a role in governing the total rate of fatty acid production. Possesses both acetoacetyl-ACP synthase and acetyl transacylase activities. Its substrate specificity determines the biosynthesis of branched-chain and/or straight-chain of fatty acids.</text>
</comment>
<dbReference type="EMBL" id="SOHY01000038">
    <property type="protein sequence ID" value="TEU03593.1"/>
    <property type="molecule type" value="Genomic_DNA"/>
</dbReference>
<feature type="active site" evidence="12">
    <location>
        <position position="286"/>
    </location>
</feature>
<comment type="pathway">
    <text evidence="1 12">Lipid metabolism; fatty acid biosynthesis.</text>
</comment>
<keyword evidence="5 12" id="KW-0444">Lipid biosynthesis</keyword>
<name>A0A523ZII1_UNCAE</name>
<dbReference type="Pfam" id="PF08545">
    <property type="entry name" value="ACP_syn_III"/>
    <property type="match status" value="1"/>
</dbReference>
<evidence type="ECO:0000256" key="5">
    <source>
        <dbReference type="ARBA" id="ARBA00022516"/>
    </source>
</evidence>
<accession>A0A523ZII1</accession>
<evidence type="ECO:0000313" key="16">
    <source>
        <dbReference type="Proteomes" id="UP000316674"/>
    </source>
</evidence>
<feature type="domain" description="Beta-ketoacyl-[acyl-carrier-protein] synthase III C-terminal" evidence="13">
    <location>
        <begin position="240"/>
        <end position="329"/>
    </location>
</feature>
<evidence type="ECO:0000256" key="9">
    <source>
        <dbReference type="ARBA" id="ARBA00023160"/>
    </source>
</evidence>
<dbReference type="InterPro" id="IPR016039">
    <property type="entry name" value="Thiolase-like"/>
</dbReference>
<dbReference type="Pfam" id="PF08541">
    <property type="entry name" value="ACP_syn_III_C"/>
    <property type="match status" value="1"/>
</dbReference>
<evidence type="ECO:0000256" key="11">
    <source>
        <dbReference type="ARBA" id="ARBA00051096"/>
    </source>
</evidence>
<comment type="subunit">
    <text evidence="12">Homodimer.</text>
</comment>
<dbReference type="CDD" id="cd00830">
    <property type="entry name" value="KAS_III"/>
    <property type="match status" value="1"/>
</dbReference>
<dbReference type="AlphaFoldDB" id="A0A523ZII1"/>
<evidence type="ECO:0000256" key="8">
    <source>
        <dbReference type="ARBA" id="ARBA00023098"/>
    </source>
</evidence>
<evidence type="ECO:0000256" key="3">
    <source>
        <dbReference type="ARBA" id="ARBA00012333"/>
    </source>
</evidence>
<dbReference type="NCBIfam" id="NF006829">
    <property type="entry name" value="PRK09352.1"/>
    <property type="match status" value="1"/>
</dbReference>
<feature type="region of interest" description="ACP-binding" evidence="12">
    <location>
        <begin position="257"/>
        <end position="261"/>
    </location>
</feature>
<evidence type="ECO:0000256" key="1">
    <source>
        <dbReference type="ARBA" id="ARBA00005194"/>
    </source>
</evidence>
<keyword evidence="4 12" id="KW-0963">Cytoplasm</keyword>
<keyword evidence="9 12" id="KW-0275">Fatty acid biosynthesis</keyword>
<keyword evidence="12" id="KW-0511">Multifunctional enzyme</keyword>
<keyword evidence="8 12" id="KW-0443">Lipid metabolism</keyword>
<dbReference type="GO" id="GO:0006633">
    <property type="term" value="P:fatty acid biosynthetic process"/>
    <property type="evidence" value="ECO:0007669"/>
    <property type="project" value="UniProtKB-UniRule"/>
</dbReference>
<protein>
    <recommendedName>
        <fullName evidence="3 12">Beta-ketoacyl-[acyl-carrier-protein] synthase III</fullName>
        <shortName evidence="12">Beta-ketoacyl-ACP synthase III</shortName>
        <shortName evidence="12">KAS III</shortName>
        <ecNumber evidence="3 12">2.3.1.180</ecNumber>
    </recommendedName>
    <alternativeName>
        <fullName evidence="12">3-oxoacyl-[acyl-carrier-protein] synthase 3</fullName>
    </alternativeName>
    <alternativeName>
        <fullName evidence="12">3-oxoacyl-[acyl-carrier-protein] synthase III</fullName>
    </alternativeName>
</protein>
<evidence type="ECO:0000313" key="15">
    <source>
        <dbReference type="EMBL" id="TEU03593.1"/>
    </source>
</evidence>
<evidence type="ECO:0000256" key="4">
    <source>
        <dbReference type="ARBA" id="ARBA00022490"/>
    </source>
</evidence>
<comment type="catalytic activity">
    <reaction evidence="11">
        <text>malonyl-[ACP] + acetyl-CoA + H(+) = 3-oxobutanoyl-[ACP] + CO2 + CoA</text>
        <dbReference type="Rhea" id="RHEA:12080"/>
        <dbReference type="Rhea" id="RHEA-COMP:9623"/>
        <dbReference type="Rhea" id="RHEA-COMP:9625"/>
        <dbReference type="ChEBI" id="CHEBI:15378"/>
        <dbReference type="ChEBI" id="CHEBI:16526"/>
        <dbReference type="ChEBI" id="CHEBI:57287"/>
        <dbReference type="ChEBI" id="CHEBI:57288"/>
        <dbReference type="ChEBI" id="CHEBI:78449"/>
        <dbReference type="ChEBI" id="CHEBI:78450"/>
        <dbReference type="EC" id="2.3.1.180"/>
    </reaction>
    <physiologicalReaction direction="left-to-right" evidence="11">
        <dbReference type="Rhea" id="RHEA:12081"/>
    </physiologicalReaction>
</comment>
<dbReference type="FunFam" id="3.40.47.10:FF:000004">
    <property type="entry name" value="3-oxoacyl-[acyl-carrier-protein] synthase 3"/>
    <property type="match status" value="1"/>
</dbReference>
<evidence type="ECO:0000256" key="7">
    <source>
        <dbReference type="ARBA" id="ARBA00022832"/>
    </source>
</evidence>
<comment type="domain">
    <text evidence="12">The last Arg residue of the ACP-binding site is essential for the weak association between ACP/AcpP and FabH.</text>
</comment>
<dbReference type="PANTHER" id="PTHR34069:SF2">
    <property type="entry name" value="BETA-KETOACYL-[ACYL-CARRIER-PROTEIN] SYNTHASE III"/>
    <property type="match status" value="1"/>
</dbReference>
<dbReference type="InterPro" id="IPR013751">
    <property type="entry name" value="ACP_syn_III_N"/>
</dbReference>
<feature type="active site" evidence="12">
    <location>
        <position position="116"/>
    </location>
</feature>
<dbReference type="NCBIfam" id="TIGR00747">
    <property type="entry name" value="fabH"/>
    <property type="match status" value="1"/>
</dbReference>
<dbReference type="Proteomes" id="UP000316674">
    <property type="component" value="Unassembled WGS sequence"/>
</dbReference>
<dbReference type="PANTHER" id="PTHR34069">
    <property type="entry name" value="3-OXOACYL-[ACYL-CARRIER-PROTEIN] SYNTHASE 3"/>
    <property type="match status" value="1"/>
</dbReference>
<dbReference type="EC" id="2.3.1.180" evidence="3 12"/>
<comment type="similarity">
    <text evidence="2 12">Belongs to the thiolase-like superfamily. FabH family.</text>
</comment>
<dbReference type="UniPathway" id="UPA00094"/>
<dbReference type="SUPFAM" id="SSF53901">
    <property type="entry name" value="Thiolase-like"/>
    <property type="match status" value="1"/>
</dbReference>
<gene>
    <name evidence="12" type="primary">fabH</name>
    <name evidence="15" type="ORF">E3I16_00620</name>
</gene>
<dbReference type="GO" id="GO:0004315">
    <property type="term" value="F:3-oxoacyl-[acyl-carrier-protein] synthase activity"/>
    <property type="evidence" value="ECO:0007669"/>
    <property type="project" value="InterPro"/>
</dbReference>
<evidence type="ECO:0000256" key="6">
    <source>
        <dbReference type="ARBA" id="ARBA00022679"/>
    </source>
</evidence>
<proteinExistence type="inferred from homology"/>